<dbReference type="SMART" id="SM00953">
    <property type="entry name" value="RES"/>
    <property type="match status" value="1"/>
</dbReference>
<keyword evidence="3" id="KW-1185">Reference proteome</keyword>
<sequence length="168" mass="18180">MTPLPAALGGSTLVVWRLERDKHLPTWDAAEGAFLVGGRWSSAGRRVLYTSLDPATTILEVAVHTGFNVLDTVPHTLLGLRVDPADVHLVTPADIPNPHWLRPGTVSPNQQKFGDALLDQHPLVVLPSVVSTHSWNLMIDVSKAAGLFALQDQESFALDPRLTPGIHP</sequence>
<dbReference type="InterPro" id="IPR014914">
    <property type="entry name" value="RES_dom"/>
</dbReference>
<organism evidence="2 3">
    <name type="scientific">Candidatus Thiodictyon syntrophicum</name>
    <dbReference type="NCBI Taxonomy" id="1166950"/>
    <lineage>
        <taxon>Bacteria</taxon>
        <taxon>Pseudomonadati</taxon>
        <taxon>Pseudomonadota</taxon>
        <taxon>Gammaproteobacteria</taxon>
        <taxon>Chromatiales</taxon>
        <taxon>Chromatiaceae</taxon>
        <taxon>Thiodictyon</taxon>
    </lineage>
</organism>
<name>A0A2K8U9P4_9GAMM</name>
<dbReference type="Proteomes" id="UP000232638">
    <property type="component" value="Chromosome"/>
</dbReference>
<reference evidence="2 3" key="1">
    <citation type="submission" date="2017-03" db="EMBL/GenBank/DDBJ databases">
        <title>Complete genome sequence of Candidatus 'Thiodictyon syntrophicum' sp. nov. strain Cad16T, a photolithoautotroph purple sulfur bacterium isolated from an alpine meromictic lake.</title>
        <authorList>
            <person name="Luedin S.M."/>
            <person name="Pothier J.F."/>
            <person name="Danza F."/>
            <person name="Storelli N."/>
            <person name="Wittwer M."/>
            <person name="Tonolla M."/>
        </authorList>
    </citation>
    <scope>NUCLEOTIDE SEQUENCE [LARGE SCALE GENOMIC DNA]</scope>
    <source>
        <strain evidence="2 3">Cad16T</strain>
    </source>
</reference>
<dbReference type="OrthoDB" id="648213at2"/>
<dbReference type="AlphaFoldDB" id="A0A2K8U9P4"/>
<dbReference type="KEGG" id="tsy:THSYN_15905"/>
<evidence type="ECO:0000259" key="1">
    <source>
        <dbReference type="SMART" id="SM00953"/>
    </source>
</evidence>
<accession>A0A2K8U9P4</accession>
<dbReference type="Pfam" id="PF08808">
    <property type="entry name" value="RES"/>
    <property type="match status" value="1"/>
</dbReference>
<dbReference type="EMBL" id="CP020370">
    <property type="protein sequence ID" value="AUB82285.1"/>
    <property type="molecule type" value="Genomic_DNA"/>
</dbReference>
<feature type="domain" description="RES" evidence="1">
    <location>
        <begin position="27"/>
        <end position="152"/>
    </location>
</feature>
<dbReference type="RefSeq" id="WP_100920021.1">
    <property type="nucleotide sequence ID" value="NZ_CP020370.1"/>
</dbReference>
<gene>
    <name evidence="2" type="ORF">THSYN_15905</name>
</gene>
<evidence type="ECO:0000313" key="2">
    <source>
        <dbReference type="EMBL" id="AUB82285.1"/>
    </source>
</evidence>
<protein>
    <recommendedName>
        <fullName evidence="1">RES domain-containing protein</fullName>
    </recommendedName>
</protein>
<proteinExistence type="predicted"/>
<evidence type="ECO:0000313" key="3">
    <source>
        <dbReference type="Proteomes" id="UP000232638"/>
    </source>
</evidence>